<dbReference type="Proteomes" id="UP000284706">
    <property type="component" value="Unassembled WGS sequence"/>
</dbReference>
<dbReference type="EMBL" id="NHYE01000247">
    <property type="protein sequence ID" value="PPR06768.1"/>
    <property type="molecule type" value="Genomic_DNA"/>
</dbReference>
<evidence type="ECO:0000313" key="1">
    <source>
        <dbReference type="EMBL" id="PPR06768.1"/>
    </source>
</evidence>
<sequence length="153" mass="16866">MIDLTPSSTLQRAANAESLAFEALPYCSLPGEEYENDREVYSGFGTAYVCHLAVSRPRKPQRVARRKAMTQWPEAHNASELILFHQKELGVARISAPQDPRPSMTGTIRSTLARIAPSPVPGGSPRIASLIAFEKTSGHTMRRTRFGRGMQEA</sequence>
<gene>
    <name evidence="1" type="ORF">CVT26_003919</name>
</gene>
<comment type="caution">
    <text evidence="1">The sequence shown here is derived from an EMBL/GenBank/DDBJ whole genome shotgun (WGS) entry which is preliminary data.</text>
</comment>
<accession>A0A409YUX8</accession>
<reference evidence="1 2" key="1">
    <citation type="journal article" date="2018" name="Evol. Lett.">
        <title>Horizontal gene cluster transfer increased hallucinogenic mushroom diversity.</title>
        <authorList>
            <person name="Reynolds H.T."/>
            <person name="Vijayakumar V."/>
            <person name="Gluck-Thaler E."/>
            <person name="Korotkin H.B."/>
            <person name="Matheny P.B."/>
            <person name="Slot J.C."/>
        </authorList>
    </citation>
    <scope>NUCLEOTIDE SEQUENCE [LARGE SCALE GENOMIC DNA]</scope>
    <source>
        <strain evidence="1 2">SRW20</strain>
    </source>
</reference>
<evidence type="ECO:0000313" key="2">
    <source>
        <dbReference type="Proteomes" id="UP000284706"/>
    </source>
</evidence>
<dbReference type="AlphaFoldDB" id="A0A409YUX8"/>
<organism evidence="1 2">
    <name type="scientific">Gymnopilus dilepis</name>
    <dbReference type="NCBI Taxonomy" id="231916"/>
    <lineage>
        <taxon>Eukaryota</taxon>
        <taxon>Fungi</taxon>
        <taxon>Dikarya</taxon>
        <taxon>Basidiomycota</taxon>
        <taxon>Agaricomycotina</taxon>
        <taxon>Agaricomycetes</taxon>
        <taxon>Agaricomycetidae</taxon>
        <taxon>Agaricales</taxon>
        <taxon>Agaricineae</taxon>
        <taxon>Hymenogastraceae</taxon>
        <taxon>Gymnopilus</taxon>
    </lineage>
</organism>
<protein>
    <submittedName>
        <fullName evidence="1">Uncharacterized protein</fullName>
    </submittedName>
</protein>
<dbReference type="InParanoid" id="A0A409YUX8"/>
<keyword evidence="2" id="KW-1185">Reference proteome</keyword>
<proteinExistence type="predicted"/>
<name>A0A409YUX8_9AGAR</name>